<dbReference type="CDD" id="cd00761">
    <property type="entry name" value="Glyco_tranf_GTA_type"/>
    <property type="match status" value="1"/>
</dbReference>
<dbReference type="EMBL" id="QYBC01000003">
    <property type="protein sequence ID" value="RYB06723.1"/>
    <property type="molecule type" value="Genomic_DNA"/>
</dbReference>
<comment type="caution">
    <text evidence="1">The sequence shown here is derived from an EMBL/GenBank/DDBJ whole genome shotgun (WGS) entry which is preliminary data.</text>
</comment>
<reference evidence="1 2" key="1">
    <citation type="submission" date="2018-09" db="EMBL/GenBank/DDBJ databases">
        <authorList>
            <person name="Grouzdev D.S."/>
            <person name="Krutkina M.S."/>
        </authorList>
    </citation>
    <scope>NUCLEOTIDE SEQUENCE [LARGE SCALE GENOMIC DNA]</scope>
    <source>
        <strain evidence="1 2">RmlP001</strain>
    </source>
</reference>
<dbReference type="RefSeq" id="WP_129218080.1">
    <property type="nucleotide sequence ID" value="NZ_QYBC01000003.1"/>
</dbReference>
<evidence type="ECO:0000313" key="1">
    <source>
        <dbReference type="EMBL" id="RYB06723.1"/>
    </source>
</evidence>
<accession>A0A4Q2RGL8</accession>
<evidence type="ECO:0008006" key="3">
    <source>
        <dbReference type="Google" id="ProtNLM"/>
    </source>
</evidence>
<keyword evidence="2" id="KW-1185">Reference proteome</keyword>
<evidence type="ECO:0000313" key="2">
    <source>
        <dbReference type="Proteomes" id="UP000289411"/>
    </source>
</evidence>
<organism evidence="1 2">
    <name type="scientific">Lichenibacterium ramalinae</name>
    <dbReference type="NCBI Taxonomy" id="2316527"/>
    <lineage>
        <taxon>Bacteria</taxon>
        <taxon>Pseudomonadati</taxon>
        <taxon>Pseudomonadota</taxon>
        <taxon>Alphaproteobacteria</taxon>
        <taxon>Hyphomicrobiales</taxon>
        <taxon>Lichenihabitantaceae</taxon>
        <taxon>Lichenibacterium</taxon>
    </lineage>
</organism>
<reference evidence="1 2" key="2">
    <citation type="submission" date="2019-02" db="EMBL/GenBank/DDBJ databases">
        <title>'Lichenibacterium ramalinii' gen. nov. sp. nov., 'Lichenibacterium minor' gen. nov. sp. nov.</title>
        <authorList>
            <person name="Pankratov T."/>
        </authorList>
    </citation>
    <scope>NUCLEOTIDE SEQUENCE [LARGE SCALE GENOMIC DNA]</scope>
    <source>
        <strain evidence="1 2">RmlP001</strain>
    </source>
</reference>
<dbReference type="OrthoDB" id="7838294at2"/>
<dbReference type="Proteomes" id="UP000289411">
    <property type="component" value="Unassembled WGS sequence"/>
</dbReference>
<name>A0A4Q2RGL8_9HYPH</name>
<proteinExistence type="predicted"/>
<sequence>MSAPFTFAIALTPRANARDWARVEALLDLTLASLRAQTDPDWRALLAVHDRPRIAVPDPRVELVAVDWPVTPPGPHNDDSGRKKHRLSDIVRDRGGGFLMILDADDWVDRDIVAAARATVGEAHVGALVEDGLALDFATLRAAPLPHPALEGLPFHRFCGSCGVALIRPGAGPEIRRDPFAVLRSHHRWVEVAAEHGAALARLPVSGAYLVNTGENHSDLHGPHADWRRGFVARVNAVGARLDARGAARFGQDLAALQVAADRFGPR</sequence>
<dbReference type="AlphaFoldDB" id="A0A4Q2RGL8"/>
<gene>
    <name evidence="1" type="ORF">D3272_05195</name>
</gene>
<protein>
    <recommendedName>
        <fullName evidence="3">Glycosyltransferase family 2 protein</fullName>
    </recommendedName>
</protein>